<organism evidence="2 3">
    <name type="scientific">Catalinimonas alkaloidigena</name>
    <dbReference type="NCBI Taxonomy" id="1075417"/>
    <lineage>
        <taxon>Bacteria</taxon>
        <taxon>Pseudomonadati</taxon>
        <taxon>Bacteroidota</taxon>
        <taxon>Cytophagia</taxon>
        <taxon>Cytophagales</taxon>
        <taxon>Catalimonadaceae</taxon>
        <taxon>Catalinimonas</taxon>
    </lineage>
</organism>
<keyword evidence="1" id="KW-0472">Membrane</keyword>
<dbReference type="STRING" id="1075417.SAMN05421823_101587"/>
<proteinExistence type="predicted"/>
<dbReference type="Proteomes" id="UP000198510">
    <property type="component" value="Unassembled WGS sequence"/>
</dbReference>
<gene>
    <name evidence="2" type="ORF">SAMN05421823_101587</name>
</gene>
<accession>A0A1G8Y840</accession>
<feature type="transmembrane region" description="Helical" evidence="1">
    <location>
        <begin position="113"/>
        <end position="134"/>
    </location>
</feature>
<evidence type="ECO:0000313" key="3">
    <source>
        <dbReference type="Proteomes" id="UP000198510"/>
    </source>
</evidence>
<keyword evidence="3" id="KW-1185">Reference proteome</keyword>
<evidence type="ECO:0008006" key="4">
    <source>
        <dbReference type="Google" id="ProtNLM"/>
    </source>
</evidence>
<protein>
    <recommendedName>
        <fullName evidence="4">Cytochrome C and Quinol oxidase polypeptide I</fullName>
    </recommendedName>
</protein>
<keyword evidence="1" id="KW-0812">Transmembrane</keyword>
<feature type="transmembrane region" description="Helical" evidence="1">
    <location>
        <begin position="51"/>
        <end position="70"/>
    </location>
</feature>
<evidence type="ECO:0000256" key="1">
    <source>
        <dbReference type="SAM" id="Phobius"/>
    </source>
</evidence>
<keyword evidence="1" id="KW-1133">Transmembrane helix</keyword>
<feature type="transmembrane region" description="Helical" evidence="1">
    <location>
        <begin position="12"/>
        <end position="31"/>
    </location>
</feature>
<dbReference type="EMBL" id="FNFO01000001">
    <property type="protein sequence ID" value="SDJ98604.1"/>
    <property type="molecule type" value="Genomic_DNA"/>
</dbReference>
<feature type="transmembrane region" description="Helical" evidence="1">
    <location>
        <begin position="82"/>
        <end position="101"/>
    </location>
</feature>
<dbReference type="AlphaFoldDB" id="A0A1G8Y840"/>
<dbReference type="RefSeq" id="WP_245705952.1">
    <property type="nucleotide sequence ID" value="NZ_FNFO01000001.1"/>
</dbReference>
<sequence length="139" mass="16210">MSSKKMELHLNIIGVLLVALATLHLIFPRYFDWKKDLHSLQLINRQMMYVHTFFVAFVVLLMGLLCMTSAHELVHTPLGRRIALGLGTFWSARLLIQFFGYSSKLWRGKPLETGIHLVFIGLWSYLSIVFYIVYSQQHR</sequence>
<name>A0A1G8Y840_9BACT</name>
<evidence type="ECO:0000313" key="2">
    <source>
        <dbReference type="EMBL" id="SDJ98604.1"/>
    </source>
</evidence>
<reference evidence="2 3" key="1">
    <citation type="submission" date="2016-10" db="EMBL/GenBank/DDBJ databases">
        <authorList>
            <person name="de Groot N.N."/>
        </authorList>
    </citation>
    <scope>NUCLEOTIDE SEQUENCE [LARGE SCALE GENOMIC DNA]</scope>
    <source>
        <strain evidence="2 3">DSM 25186</strain>
    </source>
</reference>